<accession>A0A2V4AAF1</accession>
<sequence length="241" mass="28010">MSFHALHRDEYFTFGKRVKEIFTGYELETLNLKHPYDRVVAALTNLDEAMIKNSTAALTTEVVNKDTRRDDGFIALRNYLRACVKRLKPEWQNAARLVLNEIRVYGVNLHKESYSAESARLNNLLSDFENKPELKAAITLLLLTEWVAELKQAQAEFETAEKARIDAKASTSEIKTDEACLELRKTLEFLFQFMELNYQMTPSEEYKQIMRKINEVIAEFMSAIKARKTRNEKEEEENVEA</sequence>
<dbReference type="AlphaFoldDB" id="A0A2V4AAF1"/>
<dbReference type="Pfam" id="PF19775">
    <property type="entry name" value="DUF6261"/>
    <property type="match status" value="1"/>
</dbReference>
<evidence type="ECO:0000313" key="3">
    <source>
        <dbReference type="Proteomes" id="UP000248079"/>
    </source>
</evidence>
<dbReference type="Proteomes" id="UP000248079">
    <property type="component" value="Unassembled WGS sequence"/>
</dbReference>
<dbReference type="EMBL" id="QFLI01000005">
    <property type="protein sequence ID" value="PXY00924.1"/>
    <property type="molecule type" value="Genomic_DNA"/>
</dbReference>
<name>A0A2V4AAF1_9BACT</name>
<feature type="coiled-coil region" evidence="1">
    <location>
        <begin position="111"/>
        <end position="170"/>
    </location>
</feature>
<keyword evidence="3" id="KW-1185">Reference proteome</keyword>
<keyword evidence="1" id="KW-0175">Coiled coil</keyword>
<reference evidence="2 3" key="1">
    <citation type="submission" date="2018-05" db="EMBL/GenBank/DDBJ databases">
        <title>Marinifilum breve JC075T sp. nov., a marine bacterium isolated from Yongle Blue Hole in the South China Sea.</title>
        <authorList>
            <person name="Fu T."/>
        </authorList>
    </citation>
    <scope>NUCLEOTIDE SEQUENCE [LARGE SCALE GENOMIC DNA]</scope>
    <source>
        <strain evidence="2 3">JC075</strain>
    </source>
</reference>
<evidence type="ECO:0000256" key="1">
    <source>
        <dbReference type="SAM" id="Coils"/>
    </source>
</evidence>
<evidence type="ECO:0000313" key="2">
    <source>
        <dbReference type="EMBL" id="PXY00924.1"/>
    </source>
</evidence>
<gene>
    <name evidence="2" type="ORF">DF185_13590</name>
</gene>
<comment type="caution">
    <text evidence="2">The sequence shown here is derived from an EMBL/GenBank/DDBJ whole genome shotgun (WGS) entry which is preliminary data.</text>
</comment>
<proteinExistence type="predicted"/>
<dbReference type="InterPro" id="IPR046228">
    <property type="entry name" value="DUF6261"/>
</dbReference>
<protein>
    <submittedName>
        <fullName evidence="2">Uncharacterized protein</fullName>
    </submittedName>
</protein>
<organism evidence="2 3">
    <name type="scientific">Marinifilum breve</name>
    <dbReference type="NCBI Taxonomy" id="2184082"/>
    <lineage>
        <taxon>Bacteria</taxon>
        <taxon>Pseudomonadati</taxon>
        <taxon>Bacteroidota</taxon>
        <taxon>Bacteroidia</taxon>
        <taxon>Marinilabiliales</taxon>
        <taxon>Marinifilaceae</taxon>
    </lineage>
</organism>